<organism evidence="2 3">
    <name type="scientific">Actinophytocola glycyrrhizae</name>
    <dbReference type="NCBI Taxonomy" id="2044873"/>
    <lineage>
        <taxon>Bacteria</taxon>
        <taxon>Bacillati</taxon>
        <taxon>Actinomycetota</taxon>
        <taxon>Actinomycetes</taxon>
        <taxon>Pseudonocardiales</taxon>
        <taxon>Pseudonocardiaceae</taxon>
    </lineage>
</organism>
<protein>
    <submittedName>
        <fullName evidence="2">Uncharacterized protein</fullName>
    </submittedName>
</protein>
<keyword evidence="3" id="KW-1185">Reference proteome</keyword>
<feature type="region of interest" description="Disordered" evidence="1">
    <location>
        <begin position="1"/>
        <end position="31"/>
    </location>
</feature>
<proteinExistence type="predicted"/>
<name>A0ABV9RXQ4_9PSEU</name>
<evidence type="ECO:0000313" key="2">
    <source>
        <dbReference type="EMBL" id="MFC4852129.1"/>
    </source>
</evidence>
<evidence type="ECO:0000256" key="1">
    <source>
        <dbReference type="SAM" id="MobiDB-lite"/>
    </source>
</evidence>
<feature type="compositionally biased region" description="Polar residues" evidence="1">
    <location>
        <begin position="1"/>
        <end position="10"/>
    </location>
</feature>
<reference evidence="3" key="1">
    <citation type="journal article" date="2019" name="Int. J. Syst. Evol. Microbiol.">
        <title>The Global Catalogue of Microorganisms (GCM) 10K type strain sequencing project: providing services to taxonomists for standard genome sequencing and annotation.</title>
        <authorList>
            <consortium name="The Broad Institute Genomics Platform"/>
            <consortium name="The Broad Institute Genome Sequencing Center for Infectious Disease"/>
            <person name="Wu L."/>
            <person name="Ma J."/>
        </authorList>
    </citation>
    <scope>NUCLEOTIDE SEQUENCE [LARGE SCALE GENOMIC DNA]</scope>
    <source>
        <strain evidence="3">ZS-22-S1</strain>
    </source>
</reference>
<dbReference type="EMBL" id="JBHSIS010000002">
    <property type="protein sequence ID" value="MFC4852129.1"/>
    <property type="molecule type" value="Genomic_DNA"/>
</dbReference>
<comment type="caution">
    <text evidence="2">The sequence shown here is derived from an EMBL/GenBank/DDBJ whole genome shotgun (WGS) entry which is preliminary data.</text>
</comment>
<sequence length="45" mass="4511">MSVILPQTTGHHLHERADGPSTPDVNIPGLVPEAAAGVTGVTAPV</sequence>
<dbReference type="Proteomes" id="UP001595859">
    <property type="component" value="Unassembled WGS sequence"/>
</dbReference>
<evidence type="ECO:0000313" key="3">
    <source>
        <dbReference type="Proteomes" id="UP001595859"/>
    </source>
</evidence>
<dbReference type="RefSeq" id="WP_378053556.1">
    <property type="nucleotide sequence ID" value="NZ_JBHSIS010000002.1"/>
</dbReference>
<gene>
    <name evidence="2" type="ORF">ACFPCV_01345</name>
</gene>
<accession>A0ABV9RXQ4</accession>